<evidence type="ECO:0000313" key="12">
    <source>
        <dbReference type="Proteomes" id="UP000551443"/>
    </source>
</evidence>
<organism evidence="11 12">
    <name type="scientific">Xiphorhynchus elegans</name>
    <name type="common">elegant woodcreeper</name>
    <dbReference type="NCBI Taxonomy" id="269412"/>
    <lineage>
        <taxon>Eukaryota</taxon>
        <taxon>Metazoa</taxon>
        <taxon>Chordata</taxon>
        <taxon>Craniata</taxon>
        <taxon>Vertebrata</taxon>
        <taxon>Euteleostomi</taxon>
        <taxon>Archelosauria</taxon>
        <taxon>Archosauria</taxon>
        <taxon>Dinosauria</taxon>
        <taxon>Saurischia</taxon>
        <taxon>Theropoda</taxon>
        <taxon>Coelurosauria</taxon>
        <taxon>Aves</taxon>
        <taxon>Neognathae</taxon>
        <taxon>Neoaves</taxon>
        <taxon>Telluraves</taxon>
        <taxon>Australaves</taxon>
        <taxon>Passeriformes</taxon>
        <taxon>Dendrocolaptidae</taxon>
        <taxon>Xiphorhynchus</taxon>
    </lineage>
</organism>
<dbReference type="PANTHER" id="PTHR10339:SF19">
    <property type="entry name" value="GPI-LINKED NAD(P)(+)--ARGININE ADP-RIBOSYLTRANSFERASE 1"/>
    <property type="match status" value="1"/>
</dbReference>
<sequence>PLPTMELLPLLLVLLPGAVATGIKKVPLDMALNSFDDQYRDCSSKMLEELPALNRSEFVPDSNYSKAWDEAIVQWHRHPSLGPLRWEEQAIALLAYTLETELYKEFNRAVPKAGRSRQDYRDTFPFKVVHFLLTEALGDLQKAHPGCLHVYRGVRGIRFTAEPGQIIRFGQFTSCSLKAEVALGFGSDTFFEVDTCHGAAIQNFSSMPWEEEVLIPPFETFNVTRVIRHNHSTYIQLSSHGVYSKYNCEWLRGDIPGVGTAMVGNG</sequence>
<dbReference type="AlphaFoldDB" id="A0A7L3PUG4"/>
<reference evidence="11 12" key="1">
    <citation type="submission" date="2019-09" db="EMBL/GenBank/DDBJ databases">
        <title>Bird 10,000 Genomes (B10K) Project - Family phase.</title>
        <authorList>
            <person name="Zhang G."/>
        </authorList>
    </citation>
    <scope>NUCLEOTIDE SEQUENCE [LARGE SCALE GENOMIC DNA]</scope>
    <source>
        <strain evidence="11">OUT-0059</strain>
        <tissue evidence="11">Muscle</tissue>
    </source>
</reference>
<dbReference type="GO" id="GO:0106274">
    <property type="term" value="F:NAD+-protein-arginine ADP-ribosyltransferase activity"/>
    <property type="evidence" value="ECO:0007669"/>
    <property type="project" value="UniProtKB-EC"/>
</dbReference>
<comment type="catalytic activity">
    <reaction evidence="9 10">
        <text>L-arginyl-[protein] + NAD(+) = N(omega)-(ADP-D-ribosyl)-L-arginyl-[protein] + nicotinamide + H(+)</text>
        <dbReference type="Rhea" id="RHEA:19149"/>
        <dbReference type="Rhea" id="RHEA-COMP:10532"/>
        <dbReference type="Rhea" id="RHEA-COMP:15087"/>
        <dbReference type="ChEBI" id="CHEBI:15378"/>
        <dbReference type="ChEBI" id="CHEBI:17154"/>
        <dbReference type="ChEBI" id="CHEBI:29965"/>
        <dbReference type="ChEBI" id="CHEBI:57540"/>
        <dbReference type="ChEBI" id="CHEBI:142554"/>
        <dbReference type="EC" id="2.4.2.31"/>
    </reaction>
</comment>
<evidence type="ECO:0000313" key="11">
    <source>
        <dbReference type="EMBL" id="NXU93431.1"/>
    </source>
</evidence>
<evidence type="ECO:0000256" key="8">
    <source>
        <dbReference type="ARBA" id="ARBA00023157"/>
    </source>
</evidence>
<comment type="caution">
    <text evidence="11">The sequence shown here is derived from an EMBL/GenBank/DDBJ whole genome shotgun (WGS) entry which is preliminary data.</text>
</comment>
<dbReference type="PRINTS" id="PR00970">
    <property type="entry name" value="RIBTRNSFRASE"/>
</dbReference>
<dbReference type="SUPFAM" id="SSF56399">
    <property type="entry name" value="ADP-ribosylation"/>
    <property type="match status" value="1"/>
</dbReference>
<dbReference type="GO" id="GO:0044194">
    <property type="term" value="C:cytolytic granule"/>
    <property type="evidence" value="ECO:0007669"/>
    <property type="project" value="UniProtKB-ARBA"/>
</dbReference>
<keyword evidence="6 10" id="KW-0521">NADP</keyword>
<evidence type="ECO:0000256" key="4">
    <source>
        <dbReference type="ARBA" id="ARBA00022695"/>
    </source>
</evidence>
<keyword evidence="12" id="KW-1185">Reference proteome</keyword>
<keyword evidence="5 10" id="KW-0732">Signal</keyword>
<keyword evidence="2 10" id="KW-0328">Glycosyltransferase</keyword>
<dbReference type="PROSITE" id="PS51996">
    <property type="entry name" value="TR_MART"/>
    <property type="match status" value="1"/>
</dbReference>
<dbReference type="GO" id="GO:0046677">
    <property type="term" value="P:response to antibiotic"/>
    <property type="evidence" value="ECO:0007669"/>
    <property type="project" value="UniProtKB-ARBA"/>
</dbReference>
<keyword evidence="7 10" id="KW-0520">NAD</keyword>
<evidence type="ECO:0000256" key="5">
    <source>
        <dbReference type="ARBA" id="ARBA00022729"/>
    </source>
</evidence>
<dbReference type="GO" id="GO:0003950">
    <property type="term" value="F:NAD+ poly-ADP-ribosyltransferase activity"/>
    <property type="evidence" value="ECO:0007669"/>
    <property type="project" value="TreeGrafter"/>
</dbReference>
<proteinExistence type="inferred from homology"/>
<dbReference type="GO" id="GO:0016779">
    <property type="term" value="F:nucleotidyltransferase activity"/>
    <property type="evidence" value="ECO:0007669"/>
    <property type="project" value="UniProtKB-KW"/>
</dbReference>
<keyword evidence="8" id="KW-1015">Disulfide bond</keyword>
<dbReference type="PROSITE" id="PS01291">
    <property type="entry name" value="ART"/>
    <property type="match status" value="1"/>
</dbReference>
<dbReference type="FunFam" id="3.90.176.10:FF:000001">
    <property type="entry name" value="NAD(P)(+)--arginine ADP-ribosyltransferase"/>
    <property type="match status" value="1"/>
</dbReference>
<dbReference type="PANTHER" id="PTHR10339">
    <property type="entry name" value="ADP-RIBOSYLTRANSFERASE"/>
    <property type="match status" value="1"/>
</dbReference>
<name>A0A7L3PUG4_9DEND</name>
<evidence type="ECO:0000256" key="2">
    <source>
        <dbReference type="ARBA" id="ARBA00022676"/>
    </source>
</evidence>
<feature type="chain" id="PRO_5029946746" description="NAD(P)(+)--arginine ADP-ribosyltransferase" evidence="10">
    <location>
        <begin position="21"/>
        <end position="266"/>
    </location>
</feature>
<accession>A0A7L3PUG4</accession>
<gene>
    <name evidence="11" type="primary">Madprt</name>
    <name evidence="11" type="ORF">XIPELE_R13885</name>
</gene>
<dbReference type="EMBL" id="VZUH01081086">
    <property type="protein sequence ID" value="NXU93431.1"/>
    <property type="molecule type" value="Genomic_DNA"/>
</dbReference>
<protein>
    <recommendedName>
        <fullName evidence="10">NAD(P)(+)--arginine ADP-ribosyltransferase</fullName>
        <ecNumber evidence="10">2.4.2.31</ecNumber>
    </recommendedName>
    <alternativeName>
        <fullName evidence="10">Mono(ADP-ribosyl)transferase</fullName>
    </alternativeName>
</protein>
<evidence type="ECO:0000256" key="9">
    <source>
        <dbReference type="ARBA" id="ARBA00047597"/>
    </source>
</evidence>
<dbReference type="InterPro" id="IPR000768">
    <property type="entry name" value="ART"/>
</dbReference>
<dbReference type="GO" id="GO:0005615">
    <property type="term" value="C:extracellular space"/>
    <property type="evidence" value="ECO:0007669"/>
    <property type="project" value="UniProtKB-ARBA"/>
</dbReference>
<feature type="signal peptide" evidence="10">
    <location>
        <begin position="1"/>
        <end position="20"/>
    </location>
</feature>
<evidence type="ECO:0000256" key="6">
    <source>
        <dbReference type="ARBA" id="ARBA00022857"/>
    </source>
</evidence>
<keyword evidence="3 10" id="KW-0808">Transferase</keyword>
<feature type="non-terminal residue" evidence="11">
    <location>
        <position position="266"/>
    </location>
</feature>
<keyword evidence="4" id="KW-0548">Nucleotidyltransferase</keyword>
<dbReference type="Proteomes" id="UP000551443">
    <property type="component" value="Unassembled WGS sequence"/>
</dbReference>
<evidence type="ECO:0000256" key="10">
    <source>
        <dbReference type="RuleBase" id="RU361228"/>
    </source>
</evidence>
<comment type="similarity">
    <text evidence="1 10">Belongs to the Arg-specific ADP-ribosyltransferase family.</text>
</comment>
<dbReference type="EC" id="2.4.2.31" evidence="10"/>
<dbReference type="Pfam" id="PF01129">
    <property type="entry name" value="ART"/>
    <property type="match status" value="1"/>
</dbReference>
<evidence type="ECO:0000256" key="7">
    <source>
        <dbReference type="ARBA" id="ARBA00023027"/>
    </source>
</evidence>
<feature type="non-terminal residue" evidence="11">
    <location>
        <position position="1"/>
    </location>
</feature>
<evidence type="ECO:0000256" key="1">
    <source>
        <dbReference type="ARBA" id="ARBA00009558"/>
    </source>
</evidence>
<dbReference type="InterPro" id="IPR050999">
    <property type="entry name" value="ADP-ribosyltransferase_ARG"/>
</dbReference>
<dbReference type="Gene3D" id="3.90.176.10">
    <property type="entry name" value="Toxin ADP-ribosyltransferase, Chain A, domain 1"/>
    <property type="match status" value="1"/>
</dbReference>
<evidence type="ECO:0000256" key="3">
    <source>
        <dbReference type="ARBA" id="ARBA00022679"/>
    </source>
</evidence>